<dbReference type="EMBL" id="CP152276">
    <property type="protein sequence ID" value="XAE45146.1"/>
    <property type="molecule type" value="Genomic_DNA"/>
</dbReference>
<dbReference type="SUPFAM" id="SSF81891">
    <property type="entry name" value="Poly A polymerase C-terminal region-like"/>
    <property type="match status" value="1"/>
</dbReference>
<dbReference type="Gene3D" id="3.30.460.10">
    <property type="entry name" value="Beta Polymerase, domain 2"/>
    <property type="match status" value="1"/>
</dbReference>
<keyword evidence="7" id="KW-0460">Magnesium</keyword>
<feature type="domain" description="Poly A polymerase head" evidence="9">
    <location>
        <begin position="26"/>
        <end position="148"/>
    </location>
</feature>
<feature type="domain" description="tRNA nucleotidyltransferase/poly(A) polymerase RNA and SrmB- binding" evidence="10">
    <location>
        <begin position="196"/>
        <end position="237"/>
    </location>
</feature>
<keyword evidence="4" id="KW-0548">Nucleotidyltransferase</keyword>
<evidence type="ECO:0000259" key="10">
    <source>
        <dbReference type="Pfam" id="PF12627"/>
    </source>
</evidence>
<evidence type="ECO:0000256" key="7">
    <source>
        <dbReference type="ARBA" id="ARBA00022842"/>
    </source>
</evidence>
<comment type="cofactor">
    <cofactor evidence="1">
        <name>Mg(2+)</name>
        <dbReference type="ChEBI" id="CHEBI:18420"/>
    </cofactor>
</comment>
<evidence type="ECO:0000313" key="12">
    <source>
        <dbReference type="Proteomes" id="UP001449795"/>
    </source>
</evidence>
<evidence type="ECO:0000256" key="4">
    <source>
        <dbReference type="ARBA" id="ARBA00022695"/>
    </source>
</evidence>
<dbReference type="PANTHER" id="PTHR46173">
    <property type="entry name" value="CCA TRNA NUCLEOTIDYLTRANSFERASE 1, MITOCHONDRIAL"/>
    <property type="match status" value="1"/>
</dbReference>
<evidence type="ECO:0000256" key="3">
    <source>
        <dbReference type="ARBA" id="ARBA00022694"/>
    </source>
</evidence>
<comment type="similarity">
    <text evidence="8">Belongs to the tRNA nucleotidyltransferase/poly(A) polymerase family.</text>
</comment>
<gene>
    <name evidence="11" type="ORF">AAC691_20485</name>
</gene>
<keyword evidence="2 8" id="KW-0808">Transferase</keyword>
<proteinExistence type="inferred from homology"/>
<keyword evidence="12" id="KW-1185">Reference proteome</keyword>
<accession>A0ABZ3DCM0</accession>
<dbReference type="Pfam" id="PF01743">
    <property type="entry name" value="PolyA_pol"/>
    <property type="match status" value="1"/>
</dbReference>
<organism evidence="11 12">
    <name type="scientific">Nguyenibacter vanlangensis</name>
    <dbReference type="NCBI Taxonomy" id="1216886"/>
    <lineage>
        <taxon>Bacteria</taxon>
        <taxon>Pseudomonadati</taxon>
        <taxon>Pseudomonadota</taxon>
        <taxon>Alphaproteobacteria</taxon>
        <taxon>Acetobacterales</taxon>
        <taxon>Acetobacteraceae</taxon>
        <taxon>Nguyenibacter</taxon>
    </lineage>
</organism>
<dbReference type="InterPro" id="IPR043519">
    <property type="entry name" value="NT_sf"/>
</dbReference>
<sequence>MLGRLAASLPEGYAGLCRLWQVLPQARLVGGVVRDLIARRPVADLDLATPESPERVLDLLRRAGIKVVATGLAHGTVTAVLDGRPYEITTLRRDERTDGRHAVVAWTGDWAEDAARRDFTINAMSCGRDGVLHDYFGGRADLDAGHVRFVGDAATRIAEDALRILRFFRFHARYGRGTPDAPAMAAIVAAATAETGGLSRLSAERVWSELRRILAGPALVETLRLMDRTGVLARLLPPSEAGQGHAAGQGHDIPAYDIPALERLLACGAPPDPVLRLGMLARAPAGDLAARLRLSRAEAASLAAMRAGPAPDPASDDDARRRLLADEPADALVRRSWREQAQRLGAPSPDWDALRADLLARPRPVFPVAGRDVLAAGAAPGPHVGQILARLRAWWMAGGCHAGRRDCLACLTRLLAAPPPPS</sequence>
<keyword evidence="6" id="KW-0547">Nucleotide-binding</keyword>
<name>A0ABZ3DCM0_9PROT</name>
<evidence type="ECO:0000256" key="1">
    <source>
        <dbReference type="ARBA" id="ARBA00001946"/>
    </source>
</evidence>
<dbReference type="SUPFAM" id="SSF81301">
    <property type="entry name" value="Nucleotidyltransferase"/>
    <property type="match status" value="1"/>
</dbReference>
<evidence type="ECO:0000259" key="9">
    <source>
        <dbReference type="Pfam" id="PF01743"/>
    </source>
</evidence>
<reference evidence="11 12" key="1">
    <citation type="submission" date="2024-04" db="EMBL/GenBank/DDBJ databases">
        <title>Complete genome sequence of Nguyenibacter vanlangesis HBCM-1154, a strain capable of nitrogen fixation, IAA production, and phosphorus solubilization isolated from sugarcane soil.</title>
        <authorList>
            <person name="MY HANH P."/>
        </authorList>
    </citation>
    <scope>NUCLEOTIDE SEQUENCE [LARGE SCALE GENOMIC DNA]</scope>
    <source>
        <strain evidence="11 12">HBCM 1154</strain>
    </source>
</reference>
<dbReference type="CDD" id="cd05398">
    <property type="entry name" value="NT_ClassII-CCAase"/>
    <property type="match status" value="1"/>
</dbReference>
<dbReference type="Proteomes" id="UP001449795">
    <property type="component" value="Chromosome"/>
</dbReference>
<evidence type="ECO:0000256" key="6">
    <source>
        <dbReference type="ARBA" id="ARBA00022741"/>
    </source>
</evidence>
<dbReference type="InterPro" id="IPR050264">
    <property type="entry name" value="Bact_CCA-adding_enz_type3_sf"/>
</dbReference>
<keyword evidence="8" id="KW-0694">RNA-binding</keyword>
<evidence type="ECO:0000313" key="11">
    <source>
        <dbReference type="EMBL" id="XAE45146.1"/>
    </source>
</evidence>
<dbReference type="InterPro" id="IPR032828">
    <property type="entry name" value="PolyA_RNA-bd"/>
</dbReference>
<dbReference type="PANTHER" id="PTHR46173:SF1">
    <property type="entry name" value="CCA TRNA NUCLEOTIDYLTRANSFERASE 1, MITOCHONDRIAL"/>
    <property type="match status" value="1"/>
</dbReference>
<dbReference type="Pfam" id="PF12627">
    <property type="entry name" value="PolyA_pol_RNAbd"/>
    <property type="match status" value="1"/>
</dbReference>
<evidence type="ECO:0000256" key="5">
    <source>
        <dbReference type="ARBA" id="ARBA00022723"/>
    </source>
</evidence>
<dbReference type="InterPro" id="IPR002646">
    <property type="entry name" value="PolA_pol_head_dom"/>
</dbReference>
<keyword evidence="3" id="KW-0819">tRNA processing</keyword>
<protein>
    <submittedName>
        <fullName evidence="11">CCA tRNA nucleotidyltransferase</fullName>
    </submittedName>
</protein>
<keyword evidence="5" id="KW-0479">Metal-binding</keyword>
<dbReference type="Gene3D" id="1.10.3090.10">
    <property type="entry name" value="cca-adding enzyme, domain 2"/>
    <property type="match status" value="1"/>
</dbReference>
<evidence type="ECO:0000256" key="2">
    <source>
        <dbReference type="ARBA" id="ARBA00022679"/>
    </source>
</evidence>
<evidence type="ECO:0000256" key="8">
    <source>
        <dbReference type="RuleBase" id="RU003953"/>
    </source>
</evidence>